<keyword evidence="3" id="KW-1185">Reference proteome</keyword>
<evidence type="ECO:0000256" key="1">
    <source>
        <dbReference type="SAM" id="MobiDB-lite"/>
    </source>
</evidence>
<dbReference type="AlphaFoldDB" id="A0A067TSK6"/>
<organism evidence="2 3">
    <name type="scientific">Galerina marginata (strain CBS 339.88)</name>
    <dbReference type="NCBI Taxonomy" id="685588"/>
    <lineage>
        <taxon>Eukaryota</taxon>
        <taxon>Fungi</taxon>
        <taxon>Dikarya</taxon>
        <taxon>Basidiomycota</taxon>
        <taxon>Agaricomycotina</taxon>
        <taxon>Agaricomycetes</taxon>
        <taxon>Agaricomycetidae</taxon>
        <taxon>Agaricales</taxon>
        <taxon>Agaricineae</taxon>
        <taxon>Strophariaceae</taxon>
        <taxon>Galerina</taxon>
    </lineage>
</organism>
<reference evidence="3" key="1">
    <citation type="journal article" date="2014" name="Proc. Natl. Acad. Sci. U.S.A.">
        <title>Extensive sampling of basidiomycete genomes demonstrates inadequacy of the white-rot/brown-rot paradigm for wood decay fungi.</title>
        <authorList>
            <person name="Riley R."/>
            <person name="Salamov A.A."/>
            <person name="Brown D.W."/>
            <person name="Nagy L.G."/>
            <person name="Floudas D."/>
            <person name="Held B.W."/>
            <person name="Levasseur A."/>
            <person name="Lombard V."/>
            <person name="Morin E."/>
            <person name="Otillar R."/>
            <person name="Lindquist E.A."/>
            <person name="Sun H."/>
            <person name="LaButti K.M."/>
            <person name="Schmutz J."/>
            <person name="Jabbour D."/>
            <person name="Luo H."/>
            <person name="Baker S.E."/>
            <person name="Pisabarro A.G."/>
            <person name="Walton J.D."/>
            <person name="Blanchette R.A."/>
            <person name="Henrissat B."/>
            <person name="Martin F."/>
            <person name="Cullen D."/>
            <person name="Hibbett D.S."/>
            <person name="Grigoriev I.V."/>
        </authorList>
    </citation>
    <scope>NUCLEOTIDE SEQUENCE [LARGE SCALE GENOMIC DNA]</scope>
    <source>
        <strain evidence="3">CBS 339.88</strain>
    </source>
</reference>
<gene>
    <name evidence="2" type="ORF">GALMADRAFT_132750</name>
</gene>
<sequence>MPVRKTQPARFLVVLYPPFYERDDLYAELVVTKTWYFNADGTYSWIGSSFLMHTVRLACFSLVYSVSVGLNISSQVATSGLSYSVGVSRRSLEHLFAASALGWCWKRGAAPGMWKGWKIVLVPGMGLGWAVTGRDGKAVWSLPFLYAHYSIANHHSRPSSVLADPVASQVSTPSQSASPSTSRTANCVRSPRPDVMGTSSSGYRHTSCTDLAIFRDLYAGVRHLPGAHVSSTAHHLMLINFVNRLGLSFLPGFLVE</sequence>
<feature type="compositionally biased region" description="Low complexity" evidence="1">
    <location>
        <begin position="166"/>
        <end position="182"/>
    </location>
</feature>
<dbReference type="HOGENOM" id="CLU_1086032_0_0_1"/>
<evidence type="ECO:0000313" key="3">
    <source>
        <dbReference type="Proteomes" id="UP000027222"/>
    </source>
</evidence>
<accession>A0A067TSK6</accession>
<evidence type="ECO:0000313" key="2">
    <source>
        <dbReference type="EMBL" id="KDR86166.1"/>
    </source>
</evidence>
<protein>
    <submittedName>
        <fullName evidence="2">Uncharacterized protein</fullName>
    </submittedName>
</protein>
<proteinExistence type="predicted"/>
<name>A0A067TSK6_GALM3</name>
<dbReference type="EMBL" id="KL142367">
    <property type="protein sequence ID" value="KDR86166.1"/>
    <property type="molecule type" value="Genomic_DNA"/>
</dbReference>
<feature type="region of interest" description="Disordered" evidence="1">
    <location>
        <begin position="163"/>
        <end position="203"/>
    </location>
</feature>
<dbReference type="Proteomes" id="UP000027222">
    <property type="component" value="Unassembled WGS sequence"/>
</dbReference>